<accession>A0ABN6I446</accession>
<feature type="region of interest" description="Disordered" evidence="1">
    <location>
        <begin position="1"/>
        <end position="43"/>
    </location>
</feature>
<evidence type="ECO:0000313" key="3">
    <source>
        <dbReference type="Proteomes" id="UP000826775"/>
    </source>
</evidence>
<name>A0ABN6I446_9HELI</name>
<gene>
    <name evidence="2" type="ORF">NHP190003_15970</name>
</gene>
<sequence length="43" mass="4936">MLDAVQEQVAHTKNKYKDHLNPKQVTEPYKDDTDDGKYSKSLG</sequence>
<feature type="compositionally biased region" description="Basic and acidic residues" evidence="1">
    <location>
        <begin position="28"/>
        <end position="43"/>
    </location>
</feature>
<dbReference type="EMBL" id="AP024815">
    <property type="protein sequence ID" value="BCZ18315.1"/>
    <property type="molecule type" value="Genomic_DNA"/>
</dbReference>
<dbReference type="Proteomes" id="UP000826775">
    <property type="component" value="Plasmid pNHP190003_1"/>
</dbReference>
<protein>
    <submittedName>
        <fullName evidence="2">Uncharacterized protein</fullName>
    </submittedName>
</protein>
<evidence type="ECO:0000313" key="2">
    <source>
        <dbReference type="EMBL" id="BCZ18315.1"/>
    </source>
</evidence>
<keyword evidence="2" id="KW-0614">Plasmid</keyword>
<evidence type="ECO:0000256" key="1">
    <source>
        <dbReference type="SAM" id="MobiDB-lite"/>
    </source>
</evidence>
<organism evidence="2 3">
    <name type="scientific">Helicobacter gastrocanis</name>
    <dbReference type="NCBI Taxonomy" id="2849641"/>
    <lineage>
        <taxon>Bacteria</taxon>
        <taxon>Pseudomonadati</taxon>
        <taxon>Campylobacterota</taxon>
        <taxon>Epsilonproteobacteria</taxon>
        <taxon>Campylobacterales</taxon>
        <taxon>Helicobacteraceae</taxon>
        <taxon>Helicobacter</taxon>
    </lineage>
</organism>
<geneLocation type="plasmid" evidence="2 3">
    <name>pNHP190003_1</name>
</geneLocation>
<proteinExistence type="predicted"/>
<reference evidence="2 3" key="1">
    <citation type="submission" date="2021-07" db="EMBL/GenBank/DDBJ databases">
        <title>Novel Helicobacter sp. Isolated from a dog.</title>
        <authorList>
            <person name="Rimbara E."/>
            <person name="Suzuki M."/>
        </authorList>
    </citation>
    <scope>NUCLEOTIDE SEQUENCE [LARGE SCALE GENOMIC DNA]</scope>
    <source>
        <strain evidence="3">NHP19-003</strain>
        <plasmid evidence="2 3">pNHP190003_1</plasmid>
    </source>
</reference>
<keyword evidence="3" id="KW-1185">Reference proteome</keyword>